<organism evidence="15 16">
    <name type="scientific">Actinokineospora bangkokensis</name>
    <dbReference type="NCBI Taxonomy" id="1193682"/>
    <lineage>
        <taxon>Bacteria</taxon>
        <taxon>Bacillati</taxon>
        <taxon>Actinomycetota</taxon>
        <taxon>Actinomycetes</taxon>
        <taxon>Pseudonocardiales</taxon>
        <taxon>Pseudonocardiaceae</taxon>
        <taxon>Actinokineospora</taxon>
    </lineage>
</organism>
<evidence type="ECO:0000313" key="16">
    <source>
        <dbReference type="Proteomes" id="UP000186040"/>
    </source>
</evidence>
<comment type="catalytic activity">
    <reaction evidence="1">
        <text>ATP + protein L-histidine = ADP + protein N-phospho-L-histidine.</text>
        <dbReference type="EC" id="2.7.13.3"/>
    </reaction>
</comment>
<evidence type="ECO:0000256" key="5">
    <source>
        <dbReference type="ARBA" id="ARBA00022679"/>
    </source>
</evidence>
<dbReference type="Pfam" id="PF02518">
    <property type="entry name" value="HATPase_c"/>
    <property type="match status" value="1"/>
</dbReference>
<dbReference type="SUPFAM" id="SSF55874">
    <property type="entry name" value="ATPase domain of HSP90 chaperone/DNA topoisomerase II/histidine kinase"/>
    <property type="match status" value="1"/>
</dbReference>
<feature type="transmembrane region" description="Helical" evidence="12">
    <location>
        <begin position="12"/>
        <end position="34"/>
    </location>
</feature>
<evidence type="ECO:0000256" key="6">
    <source>
        <dbReference type="ARBA" id="ARBA00022692"/>
    </source>
</evidence>
<feature type="domain" description="Histidine kinase" evidence="13">
    <location>
        <begin position="216"/>
        <end position="420"/>
    </location>
</feature>
<dbReference type="PROSITE" id="PS50885">
    <property type="entry name" value="HAMP"/>
    <property type="match status" value="1"/>
</dbReference>
<accession>A0A1Q9LIE4</accession>
<evidence type="ECO:0000256" key="10">
    <source>
        <dbReference type="ARBA" id="ARBA00023136"/>
    </source>
</evidence>
<dbReference type="SMART" id="SM00387">
    <property type="entry name" value="HATPase_c"/>
    <property type="match status" value="1"/>
</dbReference>
<keyword evidence="9" id="KW-0902">Two-component regulatory system</keyword>
<reference evidence="15 16" key="1">
    <citation type="submission" date="2016-10" db="EMBL/GenBank/DDBJ databases">
        <title>The Draft Genome Sequence of Actinokineospora bangkokensis 44EHWT reveals the biosynthetic pathway of antifungal compounds Thailandins with unusual extender unit butylmalonyl-CoA.</title>
        <authorList>
            <person name="Greule A."/>
            <person name="Intra B."/>
            <person name="Flemming S."/>
            <person name="Rommel M.G."/>
            <person name="Panbangred W."/>
            <person name="Bechthold A."/>
        </authorList>
    </citation>
    <scope>NUCLEOTIDE SEQUENCE [LARGE SCALE GENOMIC DNA]</scope>
    <source>
        <strain evidence="15 16">44EHW</strain>
    </source>
</reference>
<feature type="domain" description="HAMP" evidence="14">
    <location>
        <begin position="155"/>
        <end position="208"/>
    </location>
</feature>
<evidence type="ECO:0000256" key="7">
    <source>
        <dbReference type="ARBA" id="ARBA00022777"/>
    </source>
</evidence>
<evidence type="ECO:0000256" key="12">
    <source>
        <dbReference type="SAM" id="Phobius"/>
    </source>
</evidence>
<sequence length="445" mass="46253">MVRTTSLRRRVTVTGLIVLGLTLLTLGVVVRVAFTAQVERGLDSALAGRAQLARQLARQDVGPAALVRRVDARGVRVGLTLPDGQVFGDTGAAPEPGVRRVRVTLAEGRLAGAVLVLSADTSVLESAESALDRVLLLGGAGALLVAALALLWGMRAALAPLDAMTALARATAAGGRGGRLVPTRPDTELGRAAVAFDEMLDSLEGAEDRLRQFVSDAAHELRTPVAGVQAAAEAVVSLGPEADVDTRDRLHLHLVRESRRAARLVDDLLDLARLDAGVRLRWEPVELMDLVREHVDGQRLVAPGVGFEVRGGPVRVRADSERVRQVLGNLTTNARRAAGERGRVVLSVGVAGGFAVVDVEDSGPGVADADRERIFGRMVTSGGAGAGLGLPIARGIARAHGGDLVCVAGSRFRLSLPVERGPTRPVQDGAASTDHGAGQVGGGVM</sequence>
<dbReference type="GO" id="GO:0000155">
    <property type="term" value="F:phosphorelay sensor kinase activity"/>
    <property type="evidence" value="ECO:0007669"/>
    <property type="project" value="InterPro"/>
</dbReference>
<dbReference type="CDD" id="cd00075">
    <property type="entry name" value="HATPase"/>
    <property type="match status" value="1"/>
</dbReference>
<name>A0A1Q9LIE4_9PSEU</name>
<dbReference type="Gene3D" id="3.30.565.10">
    <property type="entry name" value="Histidine kinase-like ATPase, C-terminal domain"/>
    <property type="match status" value="1"/>
</dbReference>
<dbReference type="STRING" id="1193682.BJP25_24730"/>
<evidence type="ECO:0000256" key="4">
    <source>
        <dbReference type="ARBA" id="ARBA00022553"/>
    </source>
</evidence>
<dbReference type="PRINTS" id="PR00344">
    <property type="entry name" value="BCTRLSENSOR"/>
</dbReference>
<keyword evidence="7" id="KW-0418">Kinase</keyword>
<dbReference type="InterPro" id="IPR036097">
    <property type="entry name" value="HisK_dim/P_sf"/>
</dbReference>
<keyword evidence="8 12" id="KW-1133">Transmembrane helix</keyword>
<evidence type="ECO:0000256" key="1">
    <source>
        <dbReference type="ARBA" id="ARBA00000085"/>
    </source>
</evidence>
<dbReference type="EMBL" id="MKQR01000019">
    <property type="protein sequence ID" value="OLR91796.1"/>
    <property type="molecule type" value="Genomic_DNA"/>
</dbReference>
<keyword evidence="10 12" id="KW-0472">Membrane</keyword>
<protein>
    <recommendedName>
        <fullName evidence="3">histidine kinase</fullName>
        <ecNumber evidence="3">2.7.13.3</ecNumber>
    </recommendedName>
</protein>
<keyword evidence="6 12" id="KW-0812">Transmembrane</keyword>
<dbReference type="CDD" id="cd00082">
    <property type="entry name" value="HisKA"/>
    <property type="match status" value="1"/>
</dbReference>
<dbReference type="InterPro" id="IPR003660">
    <property type="entry name" value="HAMP_dom"/>
</dbReference>
<feature type="region of interest" description="Disordered" evidence="11">
    <location>
        <begin position="419"/>
        <end position="445"/>
    </location>
</feature>
<evidence type="ECO:0000259" key="14">
    <source>
        <dbReference type="PROSITE" id="PS50885"/>
    </source>
</evidence>
<evidence type="ECO:0000313" key="15">
    <source>
        <dbReference type="EMBL" id="OLR91796.1"/>
    </source>
</evidence>
<evidence type="ECO:0000256" key="3">
    <source>
        <dbReference type="ARBA" id="ARBA00012438"/>
    </source>
</evidence>
<dbReference type="CDD" id="cd06225">
    <property type="entry name" value="HAMP"/>
    <property type="match status" value="1"/>
</dbReference>
<evidence type="ECO:0000256" key="9">
    <source>
        <dbReference type="ARBA" id="ARBA00023012"/>
    </source>
</evidence>
<dbReference type="Gene3D" id="6.10.340.10">
    <property type="match status" value="1"/>
</dbReference>
<dbReference type="InterPro" id="IPR036890">
    <property type="entry name" value="HATPase_C_sf"/>
</dbReference>
<comment type="caution">
    <text evidence="15">The sequence shown here is derived from an EMBL/GenBank/DDBJ whole genome shotgun (WGS) entry which is preliminary data.</text>
</comment>
<dbReference type="PANTHER" id="PTHR45436">
    <property type="entry name" value="SENSOR HISTIDINE KINASE YKOH"/>
    <property type="match status" value="1"/>
</dbReference>
<dbReference type="SUPFAM" id="SSF47384">
    <property type="entry name" value="Homodimeric domain of signal transducing histidine kinase"/>
    <property type="match status" value="1"/>
</dbReference>
<evidence type="ECO:0000256" key="2">
    <source>
        <dbReference type="ARBA" id="ARBA00004236"/>
    </source>
</evidence>
<dbReference type="Pfam" id="PF00672">
    <property type="entry name" value="HAMP"/>
    <property type="match status" value="1"/>
</dbReference>
<dbReference type="InterPro" id="IPR003661">
    <property type="entry name" value="HisK_dim/P_dom"/>
</dbReference>
<dbReference type="EC" id="2.7.13.3" evidence="3"/>
<dbReference type="InterPro" id="IPR050428">
    <property type="entry name" value="TCS_sensor_his_kinase"/>
</dbReference>
<dbReference type="InterPro" id="IPR003594">
    <property type="entry name" value="HATPase_dom"/>
</dbReference>
<keyword evidence="4" id="KW-0597">Phosphoprotein</keyword>
<dbReference type="Pfam" id="PF00512">
    <property type="entry name" value="HisKA"/>
    <property type="match status" value="1"/>
</dbReference>
<evidence type="ECO:0000256" key="8">
    <source>
        <dbReference type="ARBA" id="ARBA00022989"/>
    </source>
</evidence>
<proteinExistence type="predicted"/>
<dbReference type="Proteomes" id="UP000186040">
    <property type="component" value="Unassembled WGS sequence"/>
</dbReference>
<dbReference type="GO" id="GO:0005886">
    <property type="term" value="C:plasma membrane"/>
    <property type="evidence" value="ECO:0007669"/>
    <property type="project" value="UniProtKB-SubCell"/>
</dbReference>
<dbReference type="PROSITE" id="PS50109">
    <property type="entry name" value="HIS_KIN"/>
    <property type="match status" value="1"/>
</dbReference>
<keyword evidence="5" id="KW-0808">Transferase</keyword>
<dbReference type="Gene3D" id="1.10.287.130">
    <property type="match status" value="1"/>
</dbReference>
<dbReference type="AlphaFoldDB" id="A0A1Q9LIE4"/>
<keyword evidence="16" id="KW-1185">Reference proteome</keyword>
<dbReference type="InterPro" id="IPR005467">
    <property type="entry name" value="His_kinase_dom"/>
</dbReference>
<dbReference type="PANTHER" id="PTHR45436:SF5">
    <property type="entry name" value="SENSOR HISTIDINE KINASE TRCS"/>
    <property type="match status" value="1"/>
</dbReference>
<dbReference type="InterPro" id="IPR004358">
    <property type="entry name" value="Sig_transdc_His_kin-like_C"/>
</dbReference>
<dbReference type="SMART" id="SM00304">
    <property type="entry name" value="HAMP"/>
    <property type="match status" value="1"/>
</dbReference>
<gene>
    <name evidence="15" type="ORF">BJP25_24730</name>
</gene>
<evidence type="ECO:0000256" key="11">
    <source>
        <dbReference type="SAM" id="MobiDB-lite"/>
    </source>
</evidence>
<dbReference type="SMART" id="SM00388">
    <property type="entry name" value="HisKA"/>
    <property type="match status" value="1"/>
</dbReference>
<comment type="subcellular location">
    <subcellularLocation>
        <location evidence="2">Cell membrane</location>
    </subcellularLocation>
</comment>
<evidence type="ECO:0000259" key="13">
    <source>
        <dbReference type="PROSITE" id="PS50109"/>
    </source>
</evidence>